<dbReference type="GO" id="GO:0003677">
    <property type="term" value="F:DNA binding"/>
    <property type="evidence" value="ECO:0007669"/>
    <property type="project" value="InterPro"/>
</dbReference>
<dbReference type="GO" id="GO:0015074">
    <property type="term" value="P:DNA integration"/>
    <property type="evidence" value="ECO:0007669"/>
    <property type="project" value="InterPro"/>
</dbReference>
<organism evidence="3">
    <name type="scientific">mine drainage metagenome</name>
    <dbReference type="NCBI Taxonomy" id="410659"/>
    <lineage>
        <taxon>unclassified sequences</taxon>
        <taxon>metagenomes</taxon>
        <taxon>ecological metagenomes</taxon>
    </lineage>
</organism>
<dbReference type="SUPFAM" id="SSF56349">
    <property type="entry name" value="DNA breaking-rejoining enzymes"/>
    <property type="match status" value="1"/>
</dbReference>
<dbReference type="Pfam" id="PF00589">
    <property type="entry name" value="Phage_integrase"/>
    <property type="match status" value="1"/>
</dbReference>
<dbReference type="PROSITE" id="PS51898">
    <property type="entry name" value="TYR_RECOMBINASE"/>
    <property type="match status" value="1"/>
</dbReference>
<sequence length="114" mass="12575">MFPTRTGRRLSDDGVEARIAVYKPIAARLTPSIGAKKLTPHILRHTCAMTLLRAGVEVVVISLWLGHADIRSTQQYLHADLTIKERALARTTPVSSKPGRYKAPDSLIAFLESL</sequence>
<accession>T1AYN2</accession>
<reference evidence="3" key="2">
    <citation type="journal article" date="2014" name="ISME J.">
        <title>Microbial stratification in low pH oxic and suboxic macroscopic growths along an acid mine drainage.</title>
        <authorList>
            <person name="Mendez-Garcia C."/>
            <person name="Mesa V."/>
            <person name="Sprenger R.R."/>
            <person name="Richter M."/>
            <person name="Diez M.S."/>
            <person name="Solano J."/>
            <person name="Bargiela R."/>
            <person name="Golyshina O.V."/>
            <person name="Manteca A."/>
            <person name="Ramos J.L."/>
            <person name="Gallego J.R."/>
            <person name="Llorente I."/>
            <person name="Martins Dos Santos V.A."/>
            <person name="Jensen O.N."/>
            <person name="Pelaez A.I."/>
            <person name="Sanchez J."/>
            <person name="Ferrer M."/>
        </authorList>
    </citation>
    <scope>NUCLEOTIDE SEQUENCE</scope>
</reference>
<proteinExistence type="predicted"/>
<protein>
    <submittedName>
        <fullName evidence="3">Integrase/recombinase</fullName>
    </submittedName>
</protein>
<gene>
    <name evidence="3" type="ORF">B2A_08533</name>
</gene>
<feature type="domain" description="Tyr recombinase" evidence="2">
    <location>
        <begin position="1"/>
        <end position="90"/>
    </location>
</feature>
<dbReference type="Gene3D" id="1.10.443.10">
    <property type="entry name" value="Intergrase catalytic core"/>
    <property type="match status" value="1"/>
</dbReference>
<dbReference type="InterPro" id="IPR002104">
    <property type="entry name" value="Integrase_catalytic"/>
</dbReference>
<dbReference type="EMBL" id="AUZZ01006146">
    <property type="protein sequence ID" value="EQD47195.1"/>
    <property type="molecule type" value="Genomic_DNA"/>
</dbReference>
<dbReference type="InterPro" id="IPR011010">
    <property type="entry name" value="DNA_brk_join_enz"/>
</dbReference>
<evidence type="ECO:0000256" key="1">
    <source>
        <dbReference type="ARBA" id="ARBA00023172"/>
    </source>
</evidence>
<dbReference type="InterPro" id="IPR013762">
    <property type="entry name" value="Integrase-like_cat_sf"/>
</dbReference>
<keyword evidence="1" id="KW-0233">DNA recombination</keyword>
<name>T1AYN2_9ZZZZ</name>
<reference evidence="3" key="1">
    <citation type="submission" date="2013-08" db="EMBL/GenBank/DDBJ databases">
        <authorList>
            <person name="Mendez C."/>
            <person name="Richter M."/>
            <person name="Ferrer M."/>
            <person name="Sanchez J."/>
        </authorList>
    </citation>
    <scope>NUCLEOTIDE SEQUENCE</scope>
</reference>
<dbReference type="AlphaFoldDB" id="T1AYN2"/>
<comment type="caution">
    <text evidence="3">The sequence shown here is derived from an EMBL/GenBank/DDBJ whole genome shotgun (WGS) entry which is preliminary data.</text>
</comment>
<dbReference type="GO" id="GO:0006310">
    <property type="term" value="P:DNA recombination"/>
    <property type="evidence" value="ECO:0007669"/>
    <property type="project" value="UniProtKB-KW"/>
</dbReference>
<evidence type="ECO:0000259" key="2">
    <source>
        <dbReference type="PROSITE" id="PS51898"/>
    </source>
</evidence>
<evidence type="ECO:0000313" key="3">
    <source>
        <dbReference type="EMBL" id="EQD47195.1"/>
    </source>
</evidence>